<evidence type="ECO:0000313" key="3">
    <source>
        <dbReference type="Proteomes" id="UP000818029"/>
    </source>
</evidence>
<organism evidence="3 4">
    <name type="scientific">Gossypium hirsutum</name>
    <name type="common">Upland cotton</name>
    <name type="synonym">Gossypium mexicanum</name>
    <dbReference type="NCBI Taxonomy" id="3635"/>
    <lineage>
        <taxon>Eukaryota</taxon>
        <taxon>Viridiplantae</taxon>
        <taxon>Streptophyta</taxon>
        <taxon>Embryophyta</taxon>
        <taxon>Tracheophyta</taxon>
        <taxon>Spermatophyta</taxon>
        <taxon>Magnoliopsida</taxon>
        <taxon>eudicotyledons</taxon>
        <taxon>Gunneridae</taxon>
        <taxon>Pentapetalae</taxon>
        <taxon>rosids</taxon>
        <taxon>malvids</taxon>
        <taxon>Malvales</taxon>
        <taxon>Malvaceae</taxon>
        <taxon>Malvoideae</taxon>
        <taxon>Gossypium</taxon>
    </lineage>
</organism>
<sequence>MAPASHQVTLMGRMMVSRVGLWFLGAPNPVRVSTLGLILALDFLESVTFTHLIILIPLGLMEILHKLALMVMAQTRIFLCQLAPPRGNLTLVLVIMFVGILRLCMTLNPYSGQRDPGSFAEGHLPDGLYVFSLPGTSISSTIAPSIAHVGLQRRPDDSDVFSLWHNHQGHPFTSVVKTVLDKCNLTLNNMLLDSVCIVCKKGKFHKLPFSDSTIEYIDPFALDVFDLWGLHQLRVIITGIMCRLFICVLSFVGFIWLVKNLRP</sequence>
<name>A0ABM2YKI8_GOSHI</name>
<keyword evidence="1" id="KW-0812">Transmembrane</keyword>
<dbReference type="RefSeq" id="XP_040931029.1">
    <property type="nucleotide sequence ID" value="XM_041075095.1"/>
</dbReference>
<feature type="transmembrane region" description="Helical" evidence="1">
    <location>
        <begin position="235"/>
        <end position="258"/>
    </location>
</feature>
<evidence type="ECO:0000313" key="4">
    <source>
        <dbReference type="RefSeq" id="XP_040931029.1"/>
    </source>
</evidence>
<protein>
    <recommendedName>
        <fullName evidence="2">GAG-pre-integrase domain-containing protein</fullName>
    </recommendedName>
</protein>
<evidence type="ECO:0000259" key="2">
    <source>
        <dbReference type="Pfam" id="PF13976"/>
    </source>
</evidence>
<keyword evidence="3" id="KW-1185">Reference proteome</keyword>
<proteinExistence type="predicted"/>
<dbReference type="Pfam" id="PF13976">
    <property type="entry name" value="gag_pre-integrs"/>
    <property type="match status" value="1"/>
</dbReference>
<keyword evidence="1" id="KW-0472">Membrane</keyword>
<reference evidence="4" key="2">
    <citation type="submission" date="2025-08" db="UniProtKB">
        <authorList>
            <consortium name="RefSeq"/>
        </authorList>
    </citation>
    <scope>IDENTIFICATION</scope>
</reference>
<accession>A0ABM2YKI8</accession>
<feature type="domain" description="GAG-pre-integrase" evidence="2">
    <location>
        <begin position="127"/>
        <end position="203"/>
    </location>
</feature>
<keyword evidence="1" id="KW-1133">Transmembrane helix</keyword>
<feature type="transmembrane region" description="Helical" evidence="1">
    <location>
        <begin position="21"/>
        <end position="41"/>
    </location>
</feature>
<dbReference type="GeneID" id="121204710"/>
<feature type="transmembrane region" description="Helical" evidence="1">
    <location>
        <begin position="89"/>
        <end position="108"/>
    </location>
</feature>
<dbReference type="InterPro" id="IPR025724">
    <property type="entry name" value="GAG-pre-integrase_dom"/>
</dbReference>
<feature type="transmembrane region" description="Helical" evidence="1">
    <location>
        <begin position="47"/>
        <end position="68"/>
    </location>
</feature>
<evidence type="ECO:0000256" key="1">
    <source>
        <dbReference type="SAM" id="Phobius"/>
    </source>
</evidence>
<reference evidence="3" key="1">
    <citation type="journal article" date="2020" name="Nat. Genet.">
        <title>Genomic diversifications of five Gossypium allopolyploid species and their impact on cotton improvement.</title>
        <authorList>
            <person name="Chen Z.J."/>
            <person name="Sreedasyam A."/>
            <person name="Ando A."/>
            <person name="Song Q."/>
            <person name="De Santiago L.M."/>
            <person name="Hulse-Kemp A.M."/>
            <person name="Ding M."/>
            <person name="Ye W."/>
            <person name="Kirkbride R.C."/>
            <person name="Jenkins J."/>
            <person name="Plott C."/>
            <person name="Lovell J."/>
            <person name="Lin Y.M."/>
            <person name="Vaughn R."/>
            <person name="Liu B."/>
            <person name="Simpson S."/>
            <person name="Scheffler B.E."/>
            <person name="Wen L."/>
            <person name="Saski C.A."/>
            <person name="Grover C.E."/>
            <person name="Hu G."/>
            <person name="Conover J.L."/>
            <person name="Carlson J.W."/>
            <person name="Shu S."/>
            <person name="Boston L.B."/>
            <person name="Williams M."/>
            <person name="Peterson D.G."/>
            <person name="McGee K."/>
            <person name="Jones D.C."/>
            <person name="Wendel J.F."/>
            <person name="Stelly D.M."/>
            <person name="Grimwood J."/>
            <person name="Schmutz J."/>
        </authorList>
    </citation>
    <scope>NUCLEOTIDE SEQUENCE [LARGE SCALE GENOMIC DNA]</scope>
    <source>
        <strain evidence="3">cv. TM-1</strain>
    </source>
</reference>
<gene>
    <name evidence="4" type="primary">LOC121204710</name>
</gene>
<dbReference type="Proteomes" id="UP000818029">
    <property type="component" value="Chromosome A01"/>
</dbReference>